<dbReference type="PANTHER" id="PTHR10954:SF18">
    <property type="entry name" value="RIBONUCLEASE HII"/>
    <property type="match status" value="1"/>
</dbReference>
<evidence type="ECO:0000313" key="19">
    <source>
        <dbReference type="Proteomes" id="UP000295504"/>
    </source>
</evidence>
<dbReference type="GO" id="GO:0006298">
    <property type="term" value="P:mismatch repair"/>
    <property type="evidence" value="ECO:0007669"/>
    <property type="project" value="TreeGrafter"/>
</dbReference>
<evidence type="ECO:0000256" key="12">
    <source>
        <dbReference type="ARBA" id="ARBA00022801"/>
    </source>
</evidence>
<keyword evidence="11 14" id="KW-0255">Endonuclease</keyword>
<dbReference type="EMBL" id="SLYC01000004">
    <property type="protein sequence ID" value="TCQ05842.1"/>
    <property type="molecule type" value="Genomic_DNA"/>
</dbReference>
<feature type="binding site" evidence="14 15">
    <location>
        <position position="120"/>
    </location>
    <ligand>
        <name>a divalent metal cation</name>
        <dbReference type="ChEBI" id="CHEBI:60240"/>
    </ligand>
</feature>
<dbReference type="NCBIfam" id="NF000595">
    <property type="entry name" value="PRK00015.1-3"/>
    <property type="match status" value="1"/>
</dbReference>
<comment type="catalytic activity">
    <reaction evidence="1 14 15 16">
        <text>Endonucleolytic cleavage to 5'-phosphomonoester.</text>
        <dbReference type="EC" id="3.1.26.4"/>
    </reaction>
</comment>
<dbReference type="InterPro" id="IPR001352">
    <property type="entry name" value="RNase_HII/HIII"/>
</dbReference>
<evidence type="ECO:0000256" key="4">
    <source>
        <dbReference type="ARBA" id="ARBA00004496"/>
    </source>
</evidence>
<evidence type="ECO:0000256" key="1">
    <source>
        <dbReference type="ARBA" id="ARBA00000077"/>
    </source>
</evidence>
<feature type="domain" description="RNase H type-2" evidence="17">
    <location>
        <begin position="16"/>
        <end position="204"/>
    </location>
</feature>
<gene>
    <name evidence="14" type="primary">rnhB</name>
    <name evidence="18" type="ORF">EDD79_100423</name>
</gene>
<comment type="subcellular location">
    <subcellularLocation>
        <location evidence="4 14">Cytoplasm</location>
    </subcellularLocation>
</comment>
<evidence type="ECO:0000256" key="10">
    <source>
        <dbReference type="ARBA" id="ARBA00022723"/>
    </source>
</evidence>
<comment type="caution">
    <text evidence="18">The sequence shown here is derived from an EMBL/GenBank/DDBJ whole genome shotgun (WGS) entry which is preliminary data.</text>
</comment>
<organism evidence="18 19">
    <name type="scientific">Serpentinicella alkaliphila</name>
    <dbReference type="NCBI Taxonomy" id="1734049"/>
    <lineage>
        <taxon>Bacteria</taxon>
        <taxon>Bacillati</taxon>
        <taxon>Bacillota</taxon>
        <taxon>Clostridia</taxon>
        <taxon>Peptostreptococcales</taxon>
        <taxon>Natronincolaceae</taxon>
        <taxon>Serpentinicella</taxon>
    </lineage>
</organism>
<evidence type="ECO:0000256" key="6">
    <source>
        <dbReference type="ARBA" id="ARBA00012180"/>
    </source>
</evidence>
<dbReference type="EC" id="3.1.26.4" evidence="6 14"/>
<reference evidence="18 19" key="1">
    <citation type="submission" date="2019-03" db="EMBL/GenBank/DDBJ databases">
        <title>Genomic Encyclopedia of Type Strains, Phase IV (KMG-IV): sequencing the most valuable type-strain genomes for metagenomic binning, comparative biology and taxonomic classification.</title>
        <authorList>
            <person name="Goeker M."/>
        </authorList>
    </citation>
    <scope>NUCLEOTIDE SEQUENCE [LARGE SCALE GENOMIC DNA]</scope>
    <source>
        <strain evidence="18 19">DSM 100013</strain>
    </source>
</reference>
<comment type="function">
    <text evidence="3 14 16">Endonuclease that specifically degrades the RNA of RNA-DNA hybrids.</text>
</comment>
<feature type="binding site" evidence="14 15">
    <location>
        <position position="23"/>
    </location>
    <ligand>
        <name>a divalent metal cation</name>
        <dbReference type="ChEBI" id="CHEBI:60240"/>
    </ligand>
</feature>
<evidence type="ECO:0000256" key="7">
    <source>
        <dbReference type="ARBA" id="ARBA00019179"/>
    </source>
</evidence>
<evidence type="ECO:0000256" key="8">
    <source>
        <dbReference type="ARBA" id="ARBA00022490"/>
    </source>
</evidence>
<keyword evidence="10 14" id="KW-0479">Metal-binding</keyword>
<keyword evidence="19" id="KW-1185">Reference proteome</keyword>
<dbReference type="OrthoDB" id="9803420at2"/>
<dbReference type="AlphaFoldDB" id="A0A4R2TSR7"/>
<accession>A0A4R2TSR7</accession>
<dbReference type="GO" id="GO:0005737">
    <property type="term" value="C:cytoplasm"/>
    <property type="evidence" value="ECO:0007669"/>
    <property type="project" value="UniProtKB-SubCell"/>
</dbReference>
<evidence type="ECO:0000256" key="16">
    <source>
        <dbReference type="RuleBase" id="RU003515"/>
    </source>
</evidence>
<comment type="similarity">
    <text evidence="5 14 16">Belongs to the RNase HII family.</text>
</comment>
<evidence type="ECO:0000256" key="9">
    <source>
        <dbReference type="ARBA" id="ARBA00022722"/>
    </source>
</evidence>
<keyword evidence="9 14" id="KW-0540">Nuclease</keyword>
<evidence type="ECO:0000256" key="2">
    <source>
        <dbReference type="ARBA" id="ARBA00001946"/>
    </source>
</evidence>
<feature type="binding site" evidence="14 15">
    <location>
        <position position="22"/>
    </location>
    <ligand>
        <name>a divalent metal cation</name>
        <dbReference type="ChEBI" id="CHEBI:60240"/>
    </ligand>
</feature>
<dbReference type="PANTHER" id="PTHR10954">
    <property type="entry name" value="RIBONUCLEASE H2 SUBUNIT A"/>
    <property type="match status" value="1"/>
</dbReference>
<keyword evidence="8 14" id="KW-0963">Cytoplasm</keyword>
<evidence type="ECO:0000256" key="15">
    <source>
        <dbReference type="PROSITE-ProRule" id="PRU01319"/>
    </source>
</evidence>
<dbReference type="GO" id="GO:0004523">
    <property type="term" value="F:RNA-DNA hybrid ribonuclease activity"/>
    <property type="evidence" value="ECO:0007669"/>
    <property type="project" value="UniProtKB-UniRule"/>
</dbReference>
<dbReference type="Pfam" id="PF01351">
    <property type="entry name" value="RNase_HII"/>
    <property type="match status" value="1"/>
</dbReference>
<proteinExistence type="inferred from homology"/>
<dbReference type="InterPro" id="IPR024567">
    <property type="entry name" value="RNase_HII/HIII_dom"/>
</dbReference>
<comment type="cofactor">
    <cofactor evidence="2">
        <name>Mg(2+)</name>
        <dbReference type="ChEBI" id="CHEBI:18420"/>
    </cofactor>
</comment>
<dbReference type="CDD" id="cd07182">
    <property type="entry name" value="RNase_HII_bacteria_HII_like"/>
    <property type="match status" value="1"/>
</dbReference>
<dbReference type="GO" id="GO:0003723">
    <property type="term" value="F:RNA binding"/>
    <property type="evidence" value="ECO:0007669"/>
    <property type="project" value="UniProtKB-UniRule"/>
</dbReference>
<keyword evidence="13 14" id="KW-0464">Manganese</keyword>
<evidence type="ECO:0000256" key="11">
    <source>
        <dbReference type="ARBA" id="ARBA00022759"/>
    </source>
</evidence>
<evidence type="ECO:0000259" key="17">
    <source>
        <dbReference type="PROSITE" id="PS51975"/>
    </source>
</evidence>
<sequence>MEHISFEVDLWEKGYENIAFCDEVGRGCLFGPVLAAAVIMPKGLIIDGVKDSKKLTHKKREELYEIIKQKAIAIGIGMAGPKTIDEINIKKATRLAMKKAVLSLKTMEKELITPDFILIDAEEIDVNIPQQALIKGEDLSHGIAAASIVAKVIRDRMCIEWDEKYPEYGIGQHKGYGTQKHKEALLKYGSSDLHRKSFLKKIIP</sequence>
<dbReference type="RefSeq" id="WP_132847581.1">
    <property type="nucleotide sequence ID" value="NZ_CP058648.1"/>
</dbReference>
<evidence type="ECO:0000256" key="13">
    <source>
        <dbReference type="ARBA" id="ARBA00023211"/>
    </source>
</evidence>
<evidence type="ECO:0000313" key="18">
    <source>
        <dbReference type="EMBL" id="TCQ05842.1"/>
    </source>
</evidence>
<dbReference type="NCBIfam" id="NF000594">
    <property type="entry name" value="PRK00015.1-1"/>
    <property type="match status" value="1"/>
</dbReference>
<dbReference type="Gene3D" id="3.30.420.10">
    <property type="entry name" value="Ribonuclease H-like superfamily/Ribonuclease H"/>
    <property type="match status" value="1"/>
</dbReference>
<protein>
    <recommendedName>
        <fullName evidence="7 14">Ribonuclease HII</fullName>
        <shortName evidence="14">RNase HII</shortName>
        <ecNumber evidence="6 14">3.1.26.4</ecNumber>
    </recommendedName>
</protein>
<dbReference type="InterPro" id="IPR036397">
    <property type="entry name" value="RNaseH_sf"/>
</dbReference>
<dbReference type="InterPro" id="IPR022898">
    <property type="entry name" value="RNase_HII"/>
</dbReference>
<dbReference type="InterPro" id="IPR012337">
    <property type="entry name" value="RNaseH-like_sf"/>
</dbReference>
<dbReference type="GO" id="GO:0030145">
    <property type="term" value="F:manganese ion binding"/>
    <property type="evidence" value="ECO:0007669"/>
    <property type="project" value="UniProtKB-UniRule"/>
</dbReference>
<dbReference type="PROSITE" id="PS51975">
    <property type="entry name" value="RNASE_H_2"/>
    <property type="match status" value="1"/>
</dbReference>
<name>A0A4R2TSR7_9FIRM</name>
<keyword evidence="12 14" id="KW-0378">Hydrolase</keyword>
<dbReference type="Proteomes" id="UP000295504">
    <property type="component" value="Unassembled WGS sequence"/>
</dbReference>
<comment type="cofactor">
    <cofactor evidence="14 15">
        <name>Mn(2+)</name>
        <dbReference type="ChEBI" id="CHEBI:29035"/>
    </cofactor>
    <cofactor evidence="14 15">
        <name>Mg(2+)</name>
        <dbReference type="ChEBI" id="CHEBI:18420"/>
    </cofactor>
    <text evidence="14 15">Manganese or magnesium. Binds 1 divalent metal ion per monomer in the absence of substrate. May bind a second metal ion after substrate binding.</text>
</comment>
<dbReference type="SUPFAM" id="SSF53098">
    <property type="entry name" value="Ribonuclease H-like"/>
    <property type="match status" value="1"/>
</dbReference>
<dbReference type="GO" id="GO:0043137">
    <property type="term" value="P:DNA replication, removal of RNA primer"/>
    <property type="evidence" value="ECO:0007669"/>
    <property type="project" value="TreeGrafter"/>
</dbReference>
<evidence type="ECO:0000256" key="5">
    <source>
        <dbReference type="ARBA" id="ARBA00007383"/>
    </source>
</evidence>
<dbReference type="HAMAP" id="MF_00052_B">
    <property type="entry name" value="RNase_HII_B"/>
    <property type="match status" value="1"/>
</dbReference>
<evidence type="ECO:0000256" key="14">
    <source>
        <dbReference type="HAMAP-Rule" id="MF_00052"/>
    </source>
</evidence>
<evidence type="ECO:0000256" key="3">
    <source>
        <dbReference type="ARBA" id="ARBA00004065"/>
    </source>
</evidence>
<dbReference type="GO" id="GO:0032299">
    <property type="term" value="C:ribonuclease H2 complex"/>
    <property type="evidence" value="ECO:0007669"/>
    <property type="project" value="TreeGrafter"/>
</dbReference>